<keyword evidence="2" id="KW-0560">Oxidoreductase</keyword>
<dbReference type="SUPFAM" id="SSF51735">
    <property type="entry name" value="NAD(P)-binding Rossmann-fold domains"/>
    <property type="match status" value="1"/>
</dbReference>
<dbReference type="OrthoDB" id="8770295at2"/>
<evidence type="ECO:0000256" key="4">
    <source>
        <dbReference type="SAM" id="MobiDB-lite"/>
    </source>
</evidence>
<comment type="caution">
    <text evidence="6">The sequence shown here is derived from an EMBL/GenBank/DDBJ whole genome shotgun (WGS) entry which is preliminary data.</text>
</comment>
<evidence type="ECO:0000256" key="1">
    <source>
        <dbReference type="ARBA" id="ARBA00007637"/>
    </source>
</evidence>
<dbReference type="Proteomes" id="UP000323258">
    <property type="component" value="Unassembled WGS sequence"/>
</dbReference>
<reference evidence="6 7" key="1">
    <citation type="submission" date="2019-08" db="EMBL/GenBank/DDBJ databases">
        <authorList>
            <person name="Seo Y.L."/>
        </authorList>
    </citation>
    <scope>NUCLEOTIDE SEQUENCE [LARGE SCALE GENOMIC DNA]</scope>
    <source>
        <strain evidence="6 7">MaA-C15</strain>
    </source>
</reference>
<dbReference type="Gene3D" id="3.40.50.720">
    <property type="entry name" value="NAD(P)-binding Rossmann-like Domain"/>
    <property type="match status" value="1"/>
</dbReference>
<name>A0A5D4H910_9HYPH</name>
<reference evidence="6 7" key="2">
    <citation type="submission" date="2019-09" db="EMBL/GenBank/DDBJ databases">
        <title>Mesorhizobium sp. MaA-C15 isolated from Microcystis aeruginosa.</title>
        <authorList>
            <person name="Jeong S.E."/>
            <person name="Jin H.M."/>
            <person name="Jeon C.O."/>
        </authorList>
    </citation>
    <scope>NUCLEOTIDE SEQUENCE [LARGE SCALE GENOMIC DNA]</scope>
    <source>
        <strain evidence="6 7">MaA-C15</strain>
    </source>
</reference>
<dbReference type="InterPro" id="IPR001509">
    <property type="entry name" value="Epimerase_deHydtase"/>
</dbReference>
<dbReference type="InterPro" id="IPR036291">
    <property type="entry name" value="NAD(P)-bd_dom_sf"/>
</dbReference>
<dbReference type="Pfam" id="PF01370">
    <property type="entry name" value="Epimerase"/>
    <property type="match status" value="1"/>
</dbReference>
<protein>
    <submittedName>
        <fullName evidence="6">NAD(P)-dependent oxidoreductase</fullName>
    </submittedName>
</protein>
<feature type="domain" description="NAD-dependent epimerase/dehydratase" evidence="5">
    <location>
        <begin position="11"/>
        <end position="174"/>
    </location>
</feature>
<dbReference type="GO" id="GO:0016491">
    <property type="term" value="F:oxidoreductase activity"/>
    <property type="evidence" value="ECO:0007669"/>
    <property type="project" value="UniProtKB-KW"/>
</dbReference>
<feature type="region of interest" description="Disordered" evidence="4">
    <location>
        <begin position="242"/>
        <end position="278"/>
    </location>
</feature>
<evidence type="ECO:0000313" key="6">
    <source>
        <dbReference type="EMBL" id="TYR36389.1"/>
    </source>
</evidence>
<dbReference type="PANTHER" id="PTHR43103:SF5">
    <property type="entry name" value="4-EPIMERASE, PUTATIVE (AFU_ORTHOLOGUE AFUA_7G00360)-RELATED"/>
    <property type="match status" value="1"/>
</dbReference>
<dbReference type="EMBL" id="VSZS01000047">
    <property type="protein sequence ID" value="TYR36389.1"/>
    <property type="molecule type" value="Genomic_DNA"/>
</dbReference>
<keyword evidence="7" id="KW-1185">Reference proteome</keyword>
<evidence type="ECO:0000313" key="7">
    <source>
        <dbReference type="Proteomes" id="UP000323258"/>
    </source>
</evidence>
<proteinExistence type="inferred from homology"/>
<evidence type="ECO:0000256" key="3">
    <source>
        <dbReference type="ARBA" id="ARBA00023027"/>
    </source>
</evidence>
<comment type="similarity">
    <text evidence="1">Belongs to the NAD(P)-dependent epimerase/dehydratase family.</text>
</comment>
<sequence>MSDSDRLPRAILVTGAAGRLGTQVTNYLSKALSEGRIERLRLLDIQEMAKPHDRAEVMRASLADRGTAFAAVEGMDAVIHFAGISGEDEWEKLLPANIAACAHLWDAAVAHGTDRILFASSNHAVGMYPVSERIDHTAPPFADSRYGVAKAFTEEMARLYAHKTPLRSFCMRIGSSFPAVTATRHLKTFQSFDDLVRLVEVGLTADYRFEIVYGLSDIADGYWDNSNAFLLGYGPKDRPADFVSGTLNPHESPYQGGSMATDPLPGITPPGRSPDGAR</sequence>
<dbReference type="RefSeq" id="WP_148912878.1">
    <property type="nucleotide sequence ID" value="NZ_VSZS01000047.1"/>
</dbReference>
<evidence type="ECO:0000256" key="2">
    <source>
        <dbReference type="ARBA" id="ARBA00023002"/>
    </source>
</evidence>
<gene>
    <name evidence="6" type="ORF">FY036_01105</name>
</gene>
<accession>A0A5D4H910</accession>
<dbReference type="AlphaFoldDB" id="A0A5D4H910"/>
<keyword evidence="3" id="KW-0520">NAD</keyword>
<dbReference type="PANTHER" id="PTHR43103">
    <property type="entry name" value="NUCLEOSIDE-DIPHOSPHATE-SUGAR EPIMERASE"/>
    <property type="match status" value="1"/>
</dbReference>
<evidence type="ECO:0000259" key="5">
    <source>
        <dbReference type="Pfam" id="PF01370"/>
    </source>
</evidence>
<organism evidence="6 7">
    <name type="scientific">Neoaquamicrobium microcysteis</name>
    <dbReference type="NCBI Taxonomy" id="2682781"/>
    <lineage>
        <taxon>Bacteria</taxon>
        <taxon>Pseudomonadati</taxon>
        <taxon>Pseudomonadota</taxon>
        <taxon>Alphaproteobacteria</taxon>
        <taxon>Hyphomicrobiales</taxon>
        <taxon>Phyllobacteriaceae</taxon>
        <taxon>Neoaquamicrobium</taxon>
    </lineage>
</organism>